<comment type="caution">
    <text evidence="1">The sequence shown here is derived from an EMBL/GenBank/DDBJ whole genome shotgun (WGS) entry which is preliminary data.</text>
</comment>
<sequence>MFESVRNGTERLSVQGNRFFIRGYANIKRPVEGNNQPFVDRRIQRHADKILCIECDVVVFECETDGLQPNECRCFAFVRQLDFASPVYRQYGGFTGDKRR</sequence>
<gene>
    <name evidence="1" type="ORF">SDC9_201070</name>
</gene>
<accession>A0A645IQN3</accession>
<dbReference type="AlphaFoldDB" id="A0A645IQN3"/>
<proteinExistence type="predicted"/>
<dbReference type="EMBL" id="VSSQ01120503">
    <property type="protein sequence ID" value="MPN53406.1"/>
    <property type="molecule type" value="Genomic_DNA"/>
</dbReference>
<reference evidence="1" key="1">
    <citation type="submission" date="2019-08" db="EMBL/GenBank/DDBJ databases">
        <authorList>
            <person name="Kucharzyk K."/>
            <person name="Murdoch R.W."/>
            <person name="Higgins S."/>
            <person name="Loffler F."/>
        </authorList>
    </citation>
    <scope>NUCLEOTIDE SEQUENCE</scope>
</reference>
<name>A0A645IQN3_9ZZZZ</name>
<organism evidence="1">
    <name type="scientific">bioreactor metagenome</name>
    <dbReference type="NCBI Taxonomy" id="1076179"/>
    <lineage>
        <taxon>unclassified sequences</taxon>
        <taxon>metagenomes</taxon>
        <taxon>ecological metagenomes</taxon>
    </lineage>
</organism>
<protein>
    <submittedName>
        <fullName evidence="1">Uncharacterized protein</fullName>
    </submittedName>
</protein>
<evidence type="ECO:0000313" key="1">
    <source>
        <dbReference type="EMBL" id="MPN53406.1"/>
    </source>
</evidence>